<dbReference type="PANTHER" id="PTHR14557">
    <property type="entry name" value="PROTEIN C7ORF21"/>
    <property type="match status" value="1"/>
</dbReference>
<dbReference type="OrthoDB" id="161999at2759"/>
<keyword evidence="1" id="KW-0812">Transmembrane</keyword>
<dbReference type="InterPro" id="IPR000626">
    <property type="entry name" value="Ubiquitin-like_dom"/>
</dbReference>
<proteinExistence type="predicted"/>
<dbReference type="GO" id="GO:0036503">
    <property type="term" value="P:ERAD pathway"/>
    <property type="evidence" value="ECO:0007669"/>
    <property type="project" value="InterPro"/>
</dbReference>
<dbReference type="CDD" id="cd17057">
    <property type="entry name" value="Ubl_TMUB1_like"/>
    <property type="match status" value="1"/>
</dbReference>
<keyword evidence="1" id="KW-0472">Membrane</keyword>
<accession>A0A1X7UFR3</accession>
<dbReference type="KEGG" id="aqu:100641975"/>
<dbReference type="PROSITE" id="PS50053">
    <property type="entry name" value="UBIQUITIN_2"/>
    <property type="match status" value="1"/>
</dbReference>
<dbReference type="PANTHER" id="PTHR14557:SF5">
    <property type="entry name" value="UBIQUITIN-LIKE DOMAIN-CONTAINING PROTEIN"/>
    <property type="match status" value="1"/>
</dbReference>
<organism evidence="3">
    <name type="scientific">Amphimedon queenslandica</name>
    <name type="common">Sponge</name>
    <dbReference type="NCBI Taxonomy" id="400682"/>
    <lineage>
        <taxon>Eukaryota</taxon>
        <taxon>Metazoa</taxon>
        <taxon>Porifera</taxon>
        <taxon>Demospongiae</taxon>
        <taxon>Heteroscleromorpha</taxon>
        <taxon>Haplosclerida</taxon>
        <taxon>Niphatidae</taxon>
        <taxon>Amphimedon</taxon>
    </lineage>
</organism>
<dbReference type="Pfam" id="PF00240">
    <property type="entry name" value="ubiquitin"/>
    <property type="match status" value="1"/>
</dbReference>
<dbReference type="SUPFAM" id="SSF54236">
    <property type="entry name" value="Ubiquitin-like"/>
    <property type="match status" value="1"/>
</dbReference>
<gene>
    <name evidence="3" type="primary">100641975</name>
</gene>
<name>A0A1X7UFR3_AMPQE</name>
<dbReference type="Proteomes" id="UP000007879">
    <property type="component" value="Unassembled WGS sequence"/>
</dbReference>
<protein>
    <recommendedName>
        <fullName evidence="2">Ubiquitin-like domain-containing protein</fullName>
    </recommendedName>
</protein>
<evidence type="ECO:0000259" key="2">
    <source>
        <dbReference type="PROSITE" id="PS50053"/>
    </source>
</evidence>
<keyword evidence="1" id="KW-1133">Transmembrane helix</keyword>
<dbReference type="STRING" id="400682.A0A1X7UFR3"/>
<dbReference type="EnsemblMetazoa" id="XM_003388118.3">
    <property type="protein sequence ID" value="XP_003388166.1"/>
    <property type="gene ID" value="LOC100641975"/>
</dbReference>
<evidence type="ECO:0000313" key="3">
    <source>
        <dbReference type="EnsemblMetazoa" id="Aqu2.1.26321_001"/>
    </source>
</evidence>
<dbReference type="Gene3D" id="3.10.20.90">
    <property type="entry name" value="Phosphatidylinositol 3-kinase Catalytic Subunit, Chain A, domain 1"/>
    <property type="match status" value="1"/>
</dbReference>
<reference evidence="3" key="2">
    <citation type="submission" date="2017-05" db="UniProtKB">
        <authorList>
            <consortium name="EnsemblMetazoa"/>
        </authorList>
    </citation>
    <scope>IDENTIFICATION</scope>
</reference>
<evidence type="ECO:0000256" key="1">
    <source>
        <dbReference type="SAM" id="Phobius"/>
    </source>
</evidence>
<dbReference type="InterPro" id="IPR040352">
    <property type="entry name" value="TMUB1/2"/>
</dbReference>
<reference evidence="4" key="1">
    <citation type="journal article" date="2010" name="Nature">
        <title>The Amphimedon queenslandica genome and the evolution of animal complexity.</title>
        <authorList>
            <person name="Srivastava M."/>
            <person name="Simakov O."/>
            <person name="Chapman J."/>
            <person name="Fahey B."/>
            <person name="Gauthier M.E."/>
            <person name="Mitros T."/>
            <person name="Richards G.S."/>
            <person name="Conaco C."/>
            <person name="Dacre M."/>
            <person name="Hellsten U."/>
            <person name="Larroux C."/>
            <person name="Putnam N.H."/>
            <person name="Stanke M."/>
            <person name="Adamska M."/>
            <person name="Darling A."/>
            <person name="Degnan S.M."/>
            <person name="Oakley T.H."/>
            <person name="Plachetzki D.C."/>
            <person name="Zhai Y."/>
            <person name="Adamski M."/>
            <person name="Calcino A."/>
            <person name="Cummins S.F."/>
            <person name="Goodstein D.M."/>
            <person name="Harris C."/>
            <person name="Jackson D.J."/>
            <person name="Leys S.P."/>
            <person name="Shu S."/>
            <person name="Woodcroft B.J."/>
            <person name="Vervoort M."/>
            <person name="Kosik K.S."/>
            <person name="Manning G."/>
            <person name="Degnan B.M."/>
            <person name="Rokhsar D.S."/>
        </authorList>
    </citation>
    <scope>NUCLEOTIDE SEQUENCE [LARGE SCALE GENOMIC DNA]</scope>
</reference>
<keyword evidence="4" id="KW-1185">Reference proteome</keyword>
<feature type="domain" description="Ubiquitin-like" evidence="2">
    <location>
        <begin position="78"/>
        <end position="155"/>
    </location>
</feature>
<feature type="transmembrane region" description="Helical" evidence="1">
    <location>
        <begin position="173"/>
        <end position="193"/>
    </location>
</feature>
<feature type="transmembrane region" description="Helical" evidence="1">
    <location>
        <begin position="199"/>
        <end position="217"/>
    </location>
</feature>
<evidence type="ECO:0000313" key="4">
    <source>
        <dbReference type="Proteomes" id="UP000007879"/>
    </source>
</evidence>
<dbReference type="EnsemblMetazoa" id="Aqu2.1.26321_001">
    <property type="protein sequence ID" value="Aqu2.1.26321_001"/>
    <property type="gene ID" value="Aqu2.1.26321"/>
</dbReference>
<dbReference type="SMART" id="SM00213">
    <property type="entry name" value="UBQ"/>
    <property type="match status" value="1"/>
</dbReference>
<feature type="transmembrane region" description="Helical" evidence="1">
    <location>
        <begin position="15"/>
        <end position="34"/>
    </location>
</feature>
<dbReference type="AlphaFoldDB" id="A0A1X7UFR3"/>
<sequence length="222" mass="25542">MAESASIIDGVGDEVLLFGVLLCIVTLLLCLWLLRRGSRRNEEPDFRQGGEVEMDQVSDQANEVRSNNLRQRSSLTETTITLRLVTQERTRMVYVPENSTLEDLKRRYFNDESLAGDTIYFIYQGRMLQDTSGTLIELGISDQTSVHVHIRRGTSGQARLDQDRPHEQCDISILFFPLFSVILLLCWAGLLYWPQAFTLFPKLMLFVLSVSFAYLYYRSRLS</sequence>
<dbReference type="InterPro" id="IPR029071">
    <property type="entry name" value="Ubiquitin-like_domsf"/>
</dbReference>
<dbReference type="InParanoid" id="A0A1X7UFR3"/>